<proteinExistence type="predicted"/>
<protein>
    <submittedName>
        <fullName evidence="1">Uncharacterized protein</fullName>
    </submittedName>
</protein>
<evidence type="ECO:0000313" key="1">
    <source>
        <dbReference type="EMBL" id="CAI9263919.1"/>
    </source>
</evidence>
<sequence>MFLNTQIIFLPHLLHRFRHPLISFASLHHLMYYSFISSDRFHRFIIEGHRFISKTIPHHRLLSSPSTSLHLLLPSFCFPYSIQPPPDDFLYIMLFDSKQDHNVFDSIKLLKRQRVDFRMDHHCMINYFKGCISHLCIVCIRTTKRSKRNFMATSVTQSGFPTSTFCGTQSKTDFTNAYQ</sequence>
<gene>
    <name evidence="1" type="ORF">LSALG_LOCUS4590</name>
</gene>
<accession>A0AA35V8F1</accession>
<dbReference type="AlphaFoldDB" id="A0AA35V8F1"/>
<keyword evidence="2" id="KW-1185">Reference proteome</keyword>
<organism evidence="1 2">
    <name type="scientific">Lactuca saligna</name>
    <name type="common">Willowleaf lettuce</name>
    <dbReference type="NCBI Taxonomy" id="75948"/>
    <lineage>
        <taxon>Eukaryota</taxon>
        <taxon>Viridiplantae</taxon>
        <taxon>Streptophyta</taxon>
        <taxon>Embryophyta</taxon>
        <taxon>Tracheophyta</taxon>
        <taxon>Spermatophyta</taxon>
        <taxon>Magnoliopsida</taxon>
        <taxon>eudicotyledons</taxon>
        <taxon>Gunneridae</taxon>
        <taxon>Pentapetalae</taxon>
        <taxon>asterids</taxon>
        <taxon>campanulids</taxon>
        <taxon>Asterales</taxon>
        <taxon>Asteraceae</taxon>
        <taxon>Cichorioideae</taxon>
        <taxon>Cichorieae</taxon>
        <taxon>Lactucinae</taxon>
        <taxon>Lactuca</taxon>
    </lineage>
</organism>
<reference evidence="1" key="1">
    <citation type="submission" date="2023-04" db="EMBL/GenBank/DDBJ databases">
        <authorList>
            <person name="Vijverberg K."/>
            <person name="Xiong W."/>
            <person name="Schranz E."/>
        </authorList>
    </citation>
    <scope>NUCLEOTIDE SEQUENCE</scope>
</reference>
<evidence type="ECO:0000313" key="2">
    <source>
        <dbReference type="Proteomes" id="UP001177003"/>
    </source>
</evidence>
<dbReference type="EMBL" id="OX465086">
    <property type="protein sequence ID" value="CAI9263919.1"/>
    <property type="molecule type" value="Genomic_DNA"/>
</dbReference>
<name>A0AA35V8F1_LACSI</name>
<dbReference type="Proteomes" id="UP001177003">
    <property type="component" value="Chromosome 0"/>
</dbReference>